<protein>
    <submittedName>
        <fullName evidence="2">Ribonuclease H</fullName>
    </submittedName>
</protein>
<dbReference type="InterPro" id="IPR036397">
    <property type="entry name" value="RNaseH_sf"/>
</dbReference>
<dbReference type="AlphaFoldDB" id="A0A834U2U3"/>
<sequence>MARDLLNREWQVKLSHIYRESNKVADWLAGHAVKMKAIFKRKEIM</sequence>
<name>A0A834U2U3_9FABA</name>
<dbReference type="OrthoDB" id="1435729at2759"/>
<evidence type="ECO:0000259" key="1">
    <source>
        <dbReference type="Pfam" id="PF13456"/>
    </source>
</evidence>
<dbReference type="Proteomes" id="UP000634136">
    <property type="component" value="Unassembled WGS sequence"/>
</dbReference>
<reference evidence="2" key="1">
    <citation type="submission" date="2020-09" db="EMBL/GenBank/DDBJ databases">
        <title>Genome-Enabled Discovery of Anthraquinone Biosynthesis in Senna tora.</title>
        <authorList>
            <person name="Kang S.-H."/>
            <person name="Pandey R.P."/>
            <person name="Lee C.-M."/>
            <person name="Sim J.-S."/>
            <person name="Jeong J.-T."/>
            <person name="Choi B.-S."/>
            <person name="Jung M."/>
            <person name="Ginzburg D."/>
            <person name="Zhao K."/>
            <person name="Won S.Y."/>
            <person name="Oh T.-J."/>
            <person name="Yu Y."/>
            <person name="Kim N.-H."/>
            <person name="Lee O.R."/>
            <person name="Lee T.-H."/>
            <person name="Bashyal P."/>
            <person name="Kim T.-S."/>
            <person name="Lee W.-H."/>
            <person name="Kawkins C."/>
            <person name="Kim C.-K."/>
            <person name="Kim J.S."/>
            <person name="Ahn B.O."/>
            <person name="Rhee S.Y."/>
            <person name="Sohng J.K."/>
        </authorList>
    </citation>
    <scope>NUCLEOTIDE SEQUENCE</scope>
    <source>
        <tissue evidence="2">Leaf</tissue>
    </source>
</reference>
<comment type="caution">
    <text evidence="2">The sequence shown here is derived from an EMBL/GenBank/DDBJ whole genome shotgun (WGS) entry which is preliminary data.</text>
</comment>
<dbReference type="InterPro" id="IPR002156">
    <property type="entry name" value="RNaseH_domain"/>
</dbReference>
<dbReference type="GO" id="GO:0003676">
    <property type="term" value="F:nucleic acid binding"/>
    <property type="evidence" value="ECO:0007669"/>
    <property type="project" value="InterPro"/>
</dbReference>
<accession>A0A834U2U3</accession>
<evidence type="ECO:0000313" key="3">
    <source>
        <dbReference type="Proteomes" id="UP000634136"/>
    </source>
</evidence>
<keyword evidence="3" id="KW-1185">Reference proteome</keyword>
<evidence type="ECO:0000313" key="2">
    <source>
        <dbReference type="EMBL" id="KAF7831566.1"/>
    </source>
</evidence>
<dbReference type="Gene3D" id="3.30.420.10">
    <property type="entry name" value="Ribonuclease H-like superfamily/Ribonuclease H"/>
    <property type="match status" value="1"/>
</dbReference>
<dbReference type="EMBL" id="JAAIUW010000005">
    <property type="protein sequence ID" value="KAF7831566.1"/>
    <property type="molecule type" value="Genomic_DNA"/>
</dbReference>
<dbReference type="Pfam" id="PF13456">
    <property type="entry name" value="RVT_3"/>
    <property type="match status" value="1"/>
</dbReference>
<proteinExistence type="predicted"/>
<organism evidence="2 3">
    <name type="scientific">Senna tora</name>
    <dbReference type="NCBI Taxonomy" id="362788"/>
    <lineage>
        <taxon>Eukaryota</taxon>
        <taxon>Viridiplantae</taxon>
        <taxon>Streptophyta</taxon>
        <taxon>Embryophyta</taxon>
        <taxon>Tracheophyta</taxon>
        <taxon>Spermatophyta</taxon>
        <taxon>Magnoliopsida</taxon>
        <taxon>eudicotyledons</taxon>
        <taxon>Gunneridae</taxon>
        <taxon>Pentapetalae</taxon>
        <taxon>rosids</taxon>
        <taxon>fabids</taxon>
        <taxon>Fabales</taxon>
        <taxon>Fabaceae</taxon>
        <taxon>Caesalpinioideae</taxon>
        <taxon>Cassia clade</taxon>
        <taxon>Senna</taxon>
    </lineage>
</organism>
<gene>
    <name evidence="2" type="ORF">G2W53_013899</name>
</gene>
<feature type="domain" description="RNase H type-1" evidence="1">
    <location>
        <begin position="2"/>
        <end position="32"/>
    </location>
</feature>
<dbReference type="GO" id="GO:0004523">
    <property type="term" value="F:RNA-DNA hybrid ribonuclease activity"/>
    <property type="evidence" value="ECO:0007669"/>
    <property type="project" value="InterPro"/>
</dbReference>